<evidence type="ECO:0000256" key="3">
    <source>
        <dbReference type="ARBA" id="ARBA00022553"/>
    </source>
</evidence>
<evidence type="ECO:0000256" key="1">
    <source>
        <dbReference type="ARBA" id="ARBA00004496"/>
    </source>
</evidence>
<dbReference type="OMA" id="PFDYDGN"/>
<dbReference type="GO" id="GO:0005886">
    <property type="term" value="C:plasma membrane"/>
    <property type="evidence" value="ECO:0007669"/>
    <property type="project" value="TreeGrafter"/>
</dbReference>
<dbReference type="GeneID" id="20653355"/>
<gene>
    <name evidence="4" type="ORF">PHYSODRAFT_463922</name>
</gene>
<evidence type="ECO:0000256" key="2">
    <source>
        <dbReference type="ARBA" id="ARBA00022490"/>
    </source>
</evidence>
<proteinExistence type="predicted"/>
<dbReference type="RefSeq" id="XP_009526824.1">
    <property type="nucleotide sequence ID" value="XM_009528529.1"/>
</dbReference>
<dbReference type="SMR" id="G4ZJA2"/>
<dbReference type="KEGG" id="psoj:PHYSODRAFT_463922"/>
<feature type="non-terminal residue" evidence="4">
    <location>
        <position position="355"/>
    </location>
</feature>
<dbReference type="AlphaFoldDB" id="G4ZJA2"/>
<evidence type="ECO:0000313" key="5">
    <source>
        <dbReference type="Proteomes" id="UP000002640"/>
    </source>
</evidence>
<name>G4ZJA2_PHYSP</name>
<keyword evidence="2" id="KW-0963">Cytoplasm</keyword>
<dbReference type="SUPFAM" id="SSF103657">
    <property type="entry name" value="BAR/IMD domain-like"/>
    <property type="match status" value="1"/>
</dbReference>
<comment type="subcellular location">
    <subcellularLocation>
        <location evidence="1">Cytoplasm</location>
    </subcellularLocation>
</comment>
<dbReference type="InParanoid" id="G4ZJA2"/>
<reference evidence="4 5" key="1">
    <citation type="journal article" date="2006" name="Science">
        <title>Phytophthora genome sequences uncover evolutionary origins and mechanisms of pathogenesis.</title>
        <authorList>
            <person name="Tyler B.M."/>
            <person name="Tripathy S."/>
            <person name="Zhang X."/>
            <person name="Dehal P."/>
            <person name="Jiang R.H."/>
            <person name="Aerts A."/>
            <person name="Arredondo F.D."/>
            <person name="Baxter L."/>
            <person name="Bensasson D."/>
            <person name="Beynon J.L."/>
            <person name="Chapman J."/>
            <person name="Damasceno C.M."/>
            <person name="Dorrance A.E."/>
            <person name="Dou D."/>
            <person name="Dickerman A.W."/>
            <person name="Dubchak I.L."/>
            <person name="Garbelotto M."/>
            <person name="Gijzen M."/>
            <person name="Gordon S.G."/>
            <person name="Govers F."/>
            <person name="Grunwald N.J."/>
            <person name="Huang W."/>
            <person name="Ivors K.L."/>
            <person name="Jones R.W."/>
            <person name="Kamoun S."/>
            <person name="Krampis K."/>
            <person name="Lamour K.H."/>
            <person name="Lee M.K."/>
            <person name="McDonald W.H."/>
            <person name="Medina M."/>
            <person name="Meijer H.J."/>
            <person name="Nordberg E.K."/>
            <person name="Maclean D.J."/>
            <person name="Ospina-Giraldo M.D."/>
            <person name="Morris P.F."/>
            <person name="Phuntumart V."/>
            <person name="Putnam N.H."/>
            <person name="Rash S."/>
            <person name="Rose J.K."/>
            <person name="Sakihama Y."/>
            <person name="Salamov A.A."/>
            <person name="Savidor A."/>
            <person name="Scheuring C.F."/>
            <person name="Smith B.M."/>
            <person name="Sobral B.W."/>
            <person name="Terry A."/>
            <person name="Torto-Alalibo T.A."/>
            <person name="Win J."/>
            <person name="Xu Z."/>
            <person name="Zhang H."/>
            <person name="Grigoriev I.V."/>
            <person name="Rokhsar D.S."/>
            <person name="Boore J.L."/>
        </authorList>
    </citation>
    <scope>NUCLEOTIDE SEQUENCE [LARGE SCALE GENOMIC DNA]</scope>
    <source>
        <strain evidence="4 5">P6497</strain>
    </source>
</reference>
<dbReference type="EMBL" id="JH159154">
    <property type="protein sequence ID" value="EGZ17766.1"/>
    <property type="molecule type" value="Genomic_DNA"/>
</dbReference>
<dbReference type="PANTHER" id="PTHR23065">
    <property type="entry name" value="PROLINE-SERINE-THREONINE PHOSPHATASE INTERACTING PROTEIN 1"/>
    <property type="match status" value="1"/>
</dbReference>
<dbReference type="Proteomes" id="UP000002640">
    <property type="component" value="Unassembled WGS sequence"/>
</dbReference>
<evidence type="ECO:0008006" key="6">
    <source>
        <dbReference type="Google" id="ProtNLM"/>
    </source>
</evidence>
<protein>
    <recommendedName>
        <fullName evidence="6">FCH domain-containing protein</fullName>
    </recommendedName>
</protein>
<sequence length="355" mass="40505">MLRNRISLERTYAHELSKMARYSRLDELEHGTMKNALSSLRAQYLNTSVQHQQFAKNLEEDVLRPIEILYEVNSEREQSLARRINNVKKDVKVQEDAYRKDYSAFDKNFRDASASFSAAMDSGFSSTLLEDQYHQRLAQMDVGDSPAKAKKAGSTALTIRHDKSTGAGALKSINNNKLVNWLRSSESHRKEDLAGNTVKLMEAAEKSRRKCLESWQGVEVNRIRMYRAVQAVLADYQQIAEDRIATIATNLRKHVVFASSTLANEQYDWQVIAPKFENVDVKSDIHDFIRSTRGSRGRFHLADLTVNDLCNDTTQSLVTSPSSKPCRPLRKTRLEIRDISSKKVPFDYDGNQEPL</sequence>
<dbReference type="InterPro" id="IPR027267">
    <property type="entry name" value="AH/BAR_dom_sf"/>
</dbReference>
<keyword evidence="3" id="KW-0597">Phosphoprotein</keyword>
<dbReference type="GO" id="GO:0043226">
    <property type="term" value="C:organelle"/>
    <property type="evidence" value="ECO:0007669"/>
    <property type="project" value="UniProtKB-ARBA"/>
</dbReference>
<keyword evidence="5" id="KW-1185">Reference proteome</keyword>
<organism evidence="4 5">
    <name type="scientific">Phytophthora sojae (strain P6497)</name>
    <name type="common">Soybean stem and root rot agent</name>
    <name type="synonym">Phytophthora megasperma f. sp. glycines</name>
    <dbReference type="NCBI Taxonomy" id="1094619"/>
    <lineage>
        <taxon>Eukaryota</taxon>
        <taxon>Sar</taxon>
        <taxon>Stramenopiles</taxon>
        <taxon>Oomycota</taxon>
        <taxon>Peronosporomycetes</taxon>
        <taxon>Peronosporales</taxon>
        <taxon>Peronosporaceae</taxon>
        <taxon>Phytophthora</taxon>
    </lineage>
</organism>
<evidence type="ECO:0000313" key="4">
    <source>
        <dbReference type="EMBL" id="EGZ17766.1"/>
    </source>
</evidence>
<dbReference type="PANTHER" id="PTHR23065:SF7">
    <property type="entry name" value="NOSTRIN, ISOFORM H"/>
    <property type="match status" value="1"/>
</dbReference>
<accession>G4ZJA2</accession>
<dbReference type="Gene3D" id="1.20.1270.60">
    <property type="entry name" value="Arfaptin homology (AH) domain/BAR domain"/>
    <property type="match status" value="1"/>
</dbReference>
<dbReference type="GO" id="GO:0005737">
    <property type="term" value="C:cytoplasm"/>
    <property type="evidence" value="ECO:0007669"/>
    <property type="project" value="TreeGrafter"/>
</dbReference>